<organism evidence="3">
    <name type="scientific">marine sediment metagenome</name>
    <dbReference type="NCBI Taxonomy" id="412755"/>
    <lineage>
        <taxon>unclassified sequences</taxon>
        <taxon>metagenomes</taxon>
        <taxon>ecological metagenomes</taxon>
    </lineage>
</organism>
<name>A0A0F9PE40_9ZZZZ</name>
<proteinExistence type="predicted"/>
<dbReference type="Pfam" id="PF14359">
    <property type="entry name" value="DUF4406"/>
    <property type="match status" value="1"/>
</dbReference>
<feature type="region of interest" description="Disordered" evidence="1">
    <location>
        <begin position="1"/>
        <end position="45"/>
    </location>
</feature>
<comment type="caution">
    <text evidence="3">The sequence shown here is derived from an EMBL/GenBank/DDBJ whole genome shotgun (WGS) entry which is preliminary data.</text>
</comment>
<evidence type="ECO:0000313" key="3">
    <source>
        <dbReference type="EMBL" id="KKN22752.1"/>
    </source>
</evidence>
<sequence>MVHGQVEKEVDRDRSTANDMEKTMNESLEPTEKGENPKERLGRLKPDLSLIPQTALILESLAMMQGDDKYGAYNWRKTKVQARTYIAAAMRHLAAWLDGEEDAPDSGIHHLAHARASLGVVMDAQVCGMMVDDRVKGEAGRILEENVRTIPKEGDISAKVLVGGASDALLEIALGGPGPKPTDKGWRDEHVPVKIPGDDGPINPLIKAALEAAFVQHETGLGPDIPPPTFYLSGPMRGIEDFNFPAFDKARDLGRSLGYTIISPADMDREVGVDENTDEATVDVRTFAKRDTEALIGLDPRKRDGIAMLPGWEGSIGGLAELMLARWLGIRVVSALTFQEFRRGSPANTIAKMTAATYWEKGGAR</sequence>
<dbReference type="AlphaFoldDB" id="A0A0F9PE40"/>
<feature type="domain" description="dATP/dGTP diphosphohydrolase N-terminal" evidence="2">
    <location>
        <begin position="36"/>
        <end position="134"/>
    </location>
</feature>
<accession>A0A0F9PE40</accession>
<evidence type="ECO:0000256" key="1">
    <source>
        <dbReference type="SAM" id="MobiDB-lite"/>
    </source>
</evidence>
<reference evidence="3" key="1">
    <citation type="journal article" date="2015" name="Nature">
        <title>Complex archaea that bridge the gap between prokaryotes and eukaryotes.</title>
        <authorList>
            <person name="Spang A."/>
            <person name="Saw J.H."/>
            <person name="Jorgensen S.L."/>
            <person name="Zaremba-Niedzwiedzka K."/>
            <person name="Martijn J."/>
            <person name="Lind A.E."/>
            <person name="van Eijk R."/>
            <person name="Schleper C."/>
            <person name="Guy L."/>
            <person name="Ettema T.J."/>
        </authorList>
    </citation>
    <scope>NUCLEOTIDE SEQUENCE</scope>
</reference>
<gene>
    <name evidence="3" type="ORF">LCGC14_0911880</name>
</gene>
<dbReference type="EMBL" id="LAZR01003033">
    <property type="protein sequence ID" value="KKN22752.1"/>
    <property type="molecule type" value="Genomic_DNA"/>
</dbReference>
<dbReference type="InterPro" id="IPR025518">
    <property type="entry name" value="DUF4406"/>
</dbReference>
<dbReference type="SUPFAM" id="SSF52309">
    <property type="entry name" value="N-(deoxy)ribosyltransferase-like"/>
    <property type="match status" value="1"/>
</dbReference>
<dbReference type="InterPro" id="IPR044038">
    <property type="entry name" value="dATP/dGTP_diPOhydrolase_N"/>
</dbReference>
<evidence type="ECO:0000259" key="2">
    <source>
        <dbReference type="Pfam" id="PF18909"/>
    </source>
</evidence>
<dbReference type="Gene3D" id="3.40.50.10400">
    <property type="entry name" value="Hypothetical protein PA1492"/>
    <property type="match status" value="1"/>
</dbReference>
<dbReference type="Pfam" id="PF18909">
    <property type="entry name" value="dGTP_diPhyd_N"/>
    <property type="match status" value="1"/>
</dbReference>
<protein>
    <recommendedName>
        <fullName evidence="2">dATP/dGTP diphosphohydrolase N-terminal domain-containing protein</fullName>
    </recommendedName>
</protein>